<feature type="chain" id="PRO_5009664146" evidence="1">
    <location>
        <begin position="26"/>
        <end position="118"/>
    </location>
</feature>
<feature type="signal peptide" evidence="1">
    <location>
        <begin position="1"/>
        <end position="25"/>
    </location>
</feature>
<evidence type="ECO:0000256" key="1">
    <source>
        <dbReference type="SAM" id="SignalP"/>
    </source>
</evidence>
<evidence type="ECO:0000313" key="2">
    <source>
        <dbReference type="EMBL" id="SAM83124.1"/>
    </source>
</evidence>
<organism evidence="2 3">
    <name type="scientific">Ustilago bromivora</name>
    <dbReference type="NCBI Taxonomy" id="307758"/>
    <lineage>
        <taxon>Eukaryota</taxon>
        <taxon>Fungi</taxon>
        <taxon>Dikarya</taxon>
        <taxon>Basidiomycota</taxon>
        <taxon>Ustilaginomycotina</taxon>
        <taxon>Ustilaginomycetes</taxon>
        <taxon>Ustilaginales</taxon>
        <taxon>Ustilaginaceae</taxon>
        <taxon>Ustilago</taxon>
    </lineage>
</organism>
<dbReference type="EMBL" id="LT558125">
    <property type="protein sequence ID" value="SAM83124.1"/>
    <property type="molecule type" value="Genomic_DNA"/>
</dbReference>
<reference evidence="3" key="1">
    <citation type="submission" date="2016-04" db="EMBL/GenBank/DDBJ databases">
        <authorList>
            <person name="Guldener U."/>
            <person name="Guldener U."/>
        </authorList>
    </citation>
    <scope>NUCLEOTIDE SEQUENCE [LARGE SCALE GENOMIC DNA]</scope>
    <source>
        <strain evidence="3">UB2112</strain>
    </source>
</reference>
<proteinExistence type="predicted"/>
<dbReference type="Proteomes" id="UP000179920">
    <property type="component" value="Chromosome IX"/>
</dbReference>
<sequence length="118" mass="12800">MAPSYTRIVSLLLLLAIHAVGVVSAWGFGWSGSGGWPKGQVLTAEGFRSGSSGSDSELLQQVRNTMLAKAARNQAQALFNHGIPYILDDKEVELRERHFDRALNHAKQYGAKYVGNSG</sequence>
<keyword evidence="1" id="KW-0732">Signal</keyword>
<dbReference type="AlphaFoldDB" id="A0A1K0G6K0"/>
<accession>A0A1K0G6K0</accession>
<protein>
    <submittedName>
        <fullName evidence="2">Uncharacterized protein</fullName>
    </submittedName>
</protein>
<evidence type="ECO:0000313" key="3">
    <source>
        <dbReference type="Proteomes" id="UP000179920"/>
    </source>
</evidence>
<name>A0A1K0G6K0_9BASI</name>
<gene>
    <name evidence="2" type="ORF">UBRO_20378</name>
</gene>